<reference evidence="1 2" key="1">
    <citation type="submission" date="2016-01" db="EMBL/GenBank/DDBJ databases">
        <title>The new phylogeny of the genus Mycobacterium.</title>
        <authorList>
            <person name="Tarcisio F."/>
            <person name="Conor M."/>
            <person name="Antonella G."/>
            <person name="Elisabetta G."/>
            <person name="Giulia F.S."/>
            <person name="Sara T."/>
            <person name="Anna F."/>
            <person name="Clotilde B."/>
            <person name="Roberto B."/>
            <person name="Veronica D.S."/>
            <person name="Fabio R."/>
            <person name="Monica P."/>
            <person name="Olivier J."/>
            <person name="Enrico T."/>
            <person name="Nicola S."/>
        </authorList>
    </citation>
    <scope>NUCLEOTIDE SEQUENCE [LARGE SCALE GENOMIC DNA]</scope>
    <source>
        <strain evidence="1 2">ATCC 700010</strain>
    </source>
</reference>
<protein>
    <submittedName>
        <fullName evidence="1">Uncharacterized protein</fullName>
    </submittedName>
</protein>
<gene>
    <name evidence="1" type="ORF">AWC31_34655</name>
</gene>
<evidence type="ECO:0000313" key="1">
    <source>
        <dbReference type="EMBL" id="ORX11800.1"/>
    </source>
</evidence>
<dbReference type="EMBL" id="LQQA01000030">
    <property type="protein sequence ID" value="ORX11800.1"/>
    <property type="molecule type" value="Genomic_DNA"/>
</dbReference>
<comment type="caution">
    <text evidence="1">The sequence shown here is derived from an EMBL/GenBank/DDBJ whole genome shotgun (WGS) entry which is preliminary data.</text>
</comment>
<sequence length="88" mass="10092">MIEVVEVSAQVELDKHIYVTGVGVERITGRRAEDIKSPHRQFAAQLLDLVSFRLDHFVHGLPPPHEILPDKPTSRRTTMYYGRVVSRK</sequence>
<evidence type="ECO:0000313" key="2">
    <source>
        <dbReference type="Proteomes" id="UP000193964"/>
    </source>
</evidence>
<dbReference type="AlphaFoldDB" id="A0A1X2F027"/>
<dbReference type="Proteomes" id="UP000193964">
    <property type="component" value="Unassembled WGS sequence"/>
</dbReference>
<name>A0A1X2F027_9MYCO</name>
<organism evidence="1 2">
    <name type="scientific">Mycolicibacterium wolinskyi</name>
    <dbReference type="NCBI Taxonomy" id="59750"/>
    <lineage>
        <taxon>Bacteria</taxon>
        <taxon>Bacillati</taxon>
        <taxon>Actinomycetota</taxon>
        <taxon>Actinomycetes</taxon>
        <taxon>Mycobacteriales</taxon>
        <taxon>Mycobacteriaceae</taxon>
        <taxon>Mycolicibacterium</taxon>
    </lineage>
</organism>
<accession>A0A1X2F027</accession>
<proteinExistence type="predicted"/>
<dbReference type="RefSeq" id="WP_234817017.1">
    <property type="nucleotide sequence ID" value="NZ_JACKUA010000032.1"/>
</dbReference>